<gene>
    <name evidence="14" type="ORF">P170DRAFT_415338</name>
</gene>
<dbReference type="Pfam" id="PF03178">
    <property type="entry name" value="CPSF_A"/>
    <property type="match status" value="1"/>
</dbReference>
<comment type="caution">
    <text evidence="14">The sequence shown here is derived from an EMBL/GenBank/DDBJ whole genome shotgun (WGS) entry which is preliminary data.</text>
</comment>
<evidence type="ECO:0000256" key="5">
    <source>
        <dbReference type="ARBA" id="ARBA00037232"/>
    </source>
</evidence>
<evidence type="ECO:0000313" key="15">
    <source>
        <dbReference type="Proteomes" id="UP000234275"/>
    </source>
</evidence>
<name>A0A2I2FVP2_9EURO</name>
<evidence type="ECO:0000256" key="3">
    <source>
        <dbReference type="ARBA" id="ARBA00022884"/>
    </source>
</evidence>
<comment type="similarity">
    <text evidence="6">Belongs to the CFT1 family.</text>
</comment>
<dbReference type="RefSeq" id="XP_024699997.1">
    <property type="nucleotide sequence ID" value="XM_024847059.1"/>
</dbReference>
<evidence type="ECO:0000256" key="7">
    <source>
        <dbReference type="ARBA" id="ARBA00039187"/>
    </source>
</evidence>
<dbReference type="FunFam" id="2.130.10.10:FF:000625">
    <property type="entry name" value="mRNA cleavage and polyadenylation factor subunit"/>
    <property type="match status" value="1"/>
</dbReference>
<dbReference type="Gene3D" id="2.130.10.10">
    <property type="entry name" value="YVTN repeat-like/Quinoprotein amine dehydrogenase"/>
    <property type="match status" value="2"/>
</dbReference>
<dbReference type="VEuPathDB" id="FungiDB:P170DRAFT_415338"/>
<keyword evidence="3" id="KW-0694">RNA-binding</keyword>
<reference evidence="14 15" key="1">
    <citation type="submission" date="2016-12" db="EMBL/GenBank/DDBJ databases">
        <title>The genomes of Aspergillus section Nigri reveals drivers in fungal speciation.</title>
        <authorList>
            <consortium name="DOE Joint Genome Institute"/>
            <person name="Vesth T.C."/>
            <person name="Nybo J."/>
            <person name="Theobald S."/>
            <person name="Brandl J."/>
            <person name="Frisvad J.C."/>
            <person name="Nielsen K.F."/>
            <person name="Lyhne E.K."/>
            <person name="Kogle M.E."/>
            <person name="Kuo A."/>
            <person name="Riley R."/>
            <person name="Clum A."/>
            <person name="Nolan M."/>
            <person name="Lipzen A."/>
            <person name="Salamov A."/>
            <person name="Henrissat B."/>
            <person name="Wiebenga A."/>
            <person name="De Vries R.P."/>
            <person name="Grigoriev I.V."/>
            <person name="Mortensen U.H."/>
            <person name="Andersen M.R."/>
            <person name="Baker S.E."/>
        </authorList>
    </citation>
    <scope>NUCLEOTIDE SEQUENCE [LARGE SCALE GENOMIC DNA]</scope>
    <source>
        <strain evidence="14 15">IBT 23096</strain>
    </source>
</reference>
<dbReference type="InterPro" id="IPR015943">
    <property type="entry name" value="WD40/YVTN_repeat-like_dom_sf"/>
</dbReference>
<evidence type="ECO:0000256" key="8">
    <source>
        <dbReference type="ARBA" id="ARBA00039443"/>
    </source>
</evidence>
<dbReference type="InterPro" id="IPR050358">
    <property type="entry name" value="RSE1/DDB1/CFT1"/>
</dbReference>
<dbReference type="Pfam" id="PF10433">
    <property type="entry name" value="Beta-prop_RSE1_1st"/>
    <property type="match status" value="1"/>
</dbReference>
<feature type="region of interest" description="Disordered" evidence="10">
    <location>
        <begin position="177"/>
        <end position="196"/>
    </location>
</feature>
<dbReference type="Proteomes" id="UP000234275">
    <property type="component" value="Unassembled WGS sequence"/>
</dbReference>
<dbReference type="PANTHER" id="PTHR10644">
    <property type="entry name" value="DNA REPAIR/RNA PROCESSING CPSF FAMILY"/>
    <property type="match status" value="1"/>
</dbReference>
<proteinExistence type="inferred from homology"/>
<dbReference type="GO" id="GO:0006397">
    <property type="term" value="P:mRNA processing"/>
    <property type="evidence" value="ECO:0007669"/>
    <property type="project" value="UniProtKB-KW"/>
</dbReference>
<evidence type="ECO:0000259" key="12">
    <source>
        <dbReference type="Pfam" id="PF10433"/>
    </source>
</evidence>
<dbReference type="EMBL" id="MSFO01000008">
    <property type="protein sequence ID" value="PLB44695.1"/>
    <property type="molecule type" value="Genomic_DNA"/>
</dbReference>
<evidence type="ECO:0000256" key="9">
    <source>
        <dbReference type="ARBA" id="ARBA00041264"/>
    </source>
</evidence>
<evidence type="ECO:0000256" key="4">
    <source>
        <dbReference type="ARBA" id="ARBA00023242"/>
    </source>
</evidence>
<dbReference type="STRING" id="1392250.A0A2I2FVP2"/>
<evidence type="ECO:0000313" key="14">
    <source>
        <dbReference type="EMBL" id="PLB44695.1"/>
    </source>
</evidence>
<accession>A0A2I2FVP2</accession>
<dbReference type="InterPro" id="IPR058543">
    <property type="entry name" value="Beta-prop_RSE1/DDB1/CPSF1_2nd"/>
</dbReference>
<evidence type="ECO:0000256" key="10">
    <source>
        <dbReference type="SAM" id="MobiDB-lite"/>
    </source>
</evidence>
<dbReference type="Pfam" id="PF23726">
    <property type="entry name" value="Beta-prop_RSE1_2nd"/>
    <property type="match status" value="1"/>
</dbReference>
<dbReference type="GO" id="GO:0005634">
    <property type="term" value="C:nucleus"/>
    <property type="evidence" value="ECO:0007669"/>
    <property type="project" value="UniProtKB-SubCell"/>
</dbReference>
<dbReference type="OrthoDB" id="6109at2759"/>
<protein>
    <recommendedName>
        <fullName evidence="8">Protein CFT1</fullName>
    </recommendedName>
    <alternativeName>
        <fullName evidence="9">Cleavage factor two protein 1</fullName>
    </alternativeName>
    <alternativeName>
        <fullName evidence="7">Protein cft1</fullName>
    </alternativeName>
</protein>
<dbReference type="GeneID" id="36554758"/>
<feature type="domain" description="RSE1/DDB1/CPSF1 C-terminal" evidence="11">
    <location>
        <begin position="1013"/>
        <end position="1354"/>
    </location>
</feature>
<evidence type="ECO:0000256" key="6">
    <source>
        <dbReference type="ARBA" id="ARBA00038304"/>
    </source>
</evidence>
<dbReference type="FunFam" id="2.130.10.10:FF:000788">
    <property type="entry name" value="mRNA cleavage and polyadenylation factor subunit"/>
    <property type="match status" value="1"/>
</dbReference>
<evidence type="ECO:0000256" key="2">
    <source>
        <dbReference type="ARBA" id="ARBA00022664"/>
    </source>
</evidence>
<evidence type="ECO:0000259" key="13">
    <source>
        <dbReference type="Pfam" id="PF23726"/>
    </source>
</evidence>
<comment type="function">
    <text evidence="5">RNA-binding component of the cleavage and polyadenylation factor (CPF) complex, which plays a key role in polyadenylation-dependent pre-mRNA 3'-end formation and cooperates with cleavage factors including the CFIA complex and NAB4/CFIB. Involved in poly(A) site recognition. May be involved in coupling transcription termination and mRNA 3'-end formation.</text>
</comment>
<organism evidence="14 15">
    <name type="scientific">Aspergillus steynii IBT 23096</name>
    <dbReference type="NCBI Taxonomy" id="1392250"/>
    <lineage>
        <taxon>Eukaryota</taxon>
        <taxon>Fungi</taxon>
        <taxon>Dikarya</taxon>
        <taxon>Ascomycota</taxon>
        <taxon>Pezizomycotina</taxon>
        <taxon>Eurotiomycetes</taxon>
        <taxon>Eurotiomycetidae</taxon>
        <taxon>Eurotiales</taxon>
        <taxon>Aspergillaceae</taxon>
        <taxon>Aspergillus</taxon>
        <taxon>Aspergillus subgen. Circumdati</taxon>
    </lineage>
</organism>
<feature type="domain" description="RSE1/DDB1/CPSF1 first beta-propeller" evidence="12">
    <location>
        <begin position="13"/>
        <end position="431"/>
    </location>
</feature>
<keyword evidence="4" id="KW-0539">Nucleus</keyword>
<feature type="domain" description="RSE1/DDB1/CPSF1 second beta-propeller" evidence="13">
    <location>
        <begin position="555"/>
        <end position="945"/>
    </location>
</feature>
<keyword evidence="2" id="KW-0507">mRNA processing</keyword>
<dbReference type="InterPro" id="IPR004871">
    <property type="entry name" value="RSE1/DDB1/CPSF1_C"/>
</dbReference>
<comment type="subcellular location">
    <subcellularLocation>
        <location evidence="1">Nucleus</location>
    </subcellularLocation>
</comment>
<keyword evidence="15" id="KW-1185">Reference proteome</keyword>
<sequence length="1389" mass="151215">MQCYTELLPPTGVTHSLAIPFVRATANNLVVARTSLLQIFSLVKVTPGPGTAQDQAASKLVLEGEYPLPGIITDLCRVKVLNTKSGGEAVLIAFRNAKLSLIEWDPERHGISTISIHYYERDDLTRSPWIPDLSSCASILSVDPSSRCAVFNFGVKNIAILPFHQAGDDLVMDDYNSDFEENRSDGTGPGVGVSHGTAQNEAAHQTPYASSFVLPLTALDPSILHPISLAFLYEYREPTFGILYSQVSTSNALLSERKDVVFYTVFTLDLEQRASTTLLSVSKLPSDLFKVMPLPPPVGGALLIGSNELVHVDQAGKTNAVGVNEFSKQASAFAMTDQSDLALRLEGGAVERLDESNGDLVLALSDGAMALIKFKLDGRSVSGISVHLVPTHAGGDIMKSAASSASFLGNRRIFLGSQDTDSVLLSWNYSSSGIKRTRSEARYLDENSGDLSEEDQLEDDAYEDDLYSTVQDAPTDGRLSSTDASMFGHCNFQIHDRLFNIGPLHDVTLGQSPLNSKEENEQCAEKPPPTLQLVSSQGSDRSGGVVVMKREIEPLVLASQTIDSAACVWTASVIDKGNLSDGGGQADWRHYAIFSKRTVAEKEESVIFRVEGQEFKPFKAPEFNPNGDSTVQIETLRSKNRVVQVLQNEVRSYDIDLGLAQIYPVWDEDTSEERIAVSASLVGSYLAILRDDSTLLLLQADDSGDLDEVSLDEGPAGLGSKWLSCCLYCDKDGVFEVARPALDGPPKGEIFLFLLSLDCRLYIYRLSDQALVSLMEGVDCLSPTLSNEPPKRSTTREALAEIVVADLGDEWHTSPYLLIRTVNNDISVYKPFSSLAETGGSSTLKLLRETNHVLPKPSSTVGTVDSGDPHQKMLLRMLPNISGFSAVFVPGSSAGLMLKTSASRPHFIPLGGDSTRSLGILSKAGGASMGFITLDSKNIARLCQLPRDTNFDHPWTLRKISIGEQVDHLTYSTSSGTYVLGSCHKTSFKLPMDDELHPEWRNEVVSLPPEVHQSSLRLLCPRTWSIIDSYTLGPAEHVTAMKNLSLEISENTHERKDLVVVGTAYARGEDIASRGCIYVFEVIRVVPDPQKPETDRKLKLIGKELVKGAVTALSEIGGQGFLVVAQGQKCMVRGLKEDGSLLPVAFMDVQCYVSVVKELKGTGMCIIGDAVKGLWFAGYSEEPYKMSLFAKDLDYREVMAADFLPDGNRLFILFTDSDCNLHVLQYDPEDPKSSNGDKLLNRSKFHVGSFVSTLTLLPRTMVSSERVSPSSDEMDLDTQVSRHQVLVTAENGSVGLVTCVSEESYRRLSALQSQLTNALEHPCGLNPRAFRAVESDGSVGRGMLDGALLSRWLDLSTTRRSELASRVGANQWEIKADLEAIGGAGLGFL</sequence>
<evidence type="ECO:0000256" key="1">
    <source>
        <dbReference type="ARBA" id="ARBA00004123"/>
    </source>
</evidence>
<evidence type="ECO:0000259" key="11">
    <source>
        <dbReference type="Pfam" id="PF03178"/>
    </source>
</evidence>
<dbReference type="InterPro" id="IPR018846">
    <property type="entry name" value="Beta-prop_RSE1/DDB1/CPSF1_1st"/>
</dbReference>
<dbReference type="GO" id="GO:0003723">
    <property type="term" value="F:RNA binding"/>
    <property type="evidence" value="ECO:0007669"/>
    <property type="project" value="UniProtKB-KW"/>
</dbReference>